<reference evidence="2" key="1">
    <citation type="submission" date="2018-06" db="EMBL/GenBank/DDBJ databases">
        <authorList>
            <person name="Zhirakovskaya E."/>
        </authorList>
    </citation>
    <scope>NUCLEOTIDE SEQUENCE</scope>
</reference>
<dbReference type="GO" id="GO:0016887">
    <property type="term" value="F:ATP hydrolysis activity"/>
    <property type="evidence" value="ECO:0007669"/>
    <property type="project" value="InterPro"/>
</dbReference>
<dbReference type="Pfam" id="PF13401">
    <property type="entry name" value="AAA_22"/>
    <property type="match status" value="1"/>
</dbReference>
<dbReference type="PANTHER" id="PTHR35894:SF7">
    <property type="entry name" value="GENERAL SECRETION PATHWAY PROTEIN A-RELATED"/>
    <property type="match status" value="1"/>
</dbReference>
<dbReference type="InterPro" id="IPR049945">
    <property type="entry name" value="AAA_22"/>
</dbReference>
<dbReference type="EMBL" id="UOEX01000427">
    <property type="protein sequence ID" value="VAW42253.1"/>
    <property type="molecule type" value="Genomic_DNA"/>
</dbReference>
<organism evidence="2">
    <name type="scientific">hydrothermal vent metagenome</name>
    <dbReference type="NCBI Taxonomy" id="652676"/>
    <lineage>
        <taxon>unclassified sequences</taxon>
        <taxon>metagenomes</taxon>
        <taxon>ecological metagenomes</taxon>
    </lineage>
</organism>
<dbReference type="InterPro" id="IPR027417">
    <property type="entry name" value="P-loop_NTPase"/>
</dbReference>
<evidence type="ECO:0000313" key="2">
    <source>
        <dbReference type="EMBL" id="VAW42253.1"/>
    </source>
</evidence>
<evidence type="ECO:0000259" key="1">
    <source>
        <dbReference type="SMART" id="SM00382"/>
    </source>
</evidence>
<gene>
    <name evidence="2" type="ORF">MNBD_DELTA03-1266</name>
</gene>
<dbReference type="AlphaFoldDB" id="A0A3B0VPR4"/>
<dbReference type="InterPro" id="IPR052026">
    <property type="entry name" value="ExeA_AAA_ATPase_DNA-bind"/>
</dbReference>
<dbReference type="PANTHER" id="PTHR35894">
    <property type="entry name" value="GENERAL SECRETION PATHWAY PROTEIN A-RELATED"/>
    <property type="match status" value="1"/>
</dbReference>
<feature type="domain" description="AAA+ ATPase" evidence="1">
    <location>
        <begin position="47"/>
        <end position="198"/>
    </location>
</feature>
<dbReference type="InterPro" id="IPR003593">
    <property type="entry name" value="AAA+_ATPase"/>
</dbReference>
<protein>
    <recommendedName>
        <fullName evidence="1">AAA+ ATPase domain-containing protein</fullName>
    </recommendedName>
</protein>
<dbReference type="SUPFAM" id="SSF52540">
    <property type="entry name" value="P-loop containing nucleoside triphosphate hydrolases"/>
    <property type="match status" value="1"/>
</dbReference>
<dbReference type="SMART" id="SM00382">
    <property type="entry name" value="AAA"/>
    <property type="match status" value="1"/>
</dbReference>
<name>A0A3B0VPR4_9ZZZZ</name>
<accession>A0A3B0VPR4</accession>
<sequence length="274" mass="30385">MNQADHWALQFGLRRNPFQDNIDTDLFFRTRQHEEALLKIGMGLKDKHALILLAGVSGTGKTLVSQAALREMDGLLYKPVLILAHPGMSRAGLLSAIVQELELEPGRFSAQRLRAVQDKALRLYAEGRRLVIIIDEAHFLKADALHLLRTLSNLETEKEKLVTVLLCAELALLRRLRAPSYAALRGRITFAITLNPLSAADLEQYVKYRLLKCGAGPDLLPPEVYPLALEKSGGIPRQINRLFYCAFIEAMAADSPLNVSMLETAAISLAALHD</sequence>
<proteinExistence type="predicted"/>
<dbReference type="Gene3D" id="3.40.50.300">
    <property type="entry name" value="P-loop containing nucleotide triphosphate hydrolases"/>
    <property type="match status" value="1"/>
</dbReference>